<evidence type="ECO:0000313" key="2">
    <source>
        <dbReference type="Proteomes" id="UP000468668"/>
    </source>
</evidence>
<gene>
    <name evidence="1" type="ORF">F8C90_07965</name>
</gene>
<dbReference type="EMBL" id="WAJR01000021">
    <property type="protein sequence ID" value="KAB1638759.1"/>
    <property type="molecule type" value="Genomic_DNA"/>
</dbReference>
<keyword evidence="2" id="KW-1185">Reference proteome</keyword>
<sequence>MLVIMIDIASNFSRFSRWLRPMIKAIMQTDTQKIQAGYWQHEEKFLSPSHLTLLQTLQPLMYRQAAHIPHTSEKCHASIPMLNA</sequence>
<dbReference type="AlphaFoldDB" id="A0A6N6NQ68"/>
<dbReference type="Proteomes" id="UP000468668">
    <property type="component" value="Unassembled WGS sequence"/>
</dbReference>
<reference evidence="1 2" key="1">
    <citation type="submission" date="2019-09" db="EMBL/GenBank/DDBJ databases">
        <title>Whole genome shotgun sequencing (WGS) of Ellagibacter isourolithinifaciens DSM 104140(T) and Adlercreutzia muris DSM 29508(T).</title>
        <authorList>
            <person name="Stoll D.A."/>
            <person name="Danylec N."/>
            <person name="Huch M."/>
        </authorList>
    </citation>
    <scope>NUCLEOTIDE SEQUENCE [LARGE SCALE GENOMIC DNA]</scope>
    <source>
        <strain evidence="1 2">DSM 104140</strain>
    </source>
</reference>
<protein>
    <submittedName>
        <fullName evidence="1">Uncharacterized protein</fullName>
    </submittedName>
</protein>
<comment type="caution">
    <text evidence="1">The sequence shown here is derived from an EMBL/GenBank/DDBJ whole genome shotgun (WGS) entry which is preliminary data.</text>
</comment>
<evidence type="ECO:0000313" key="1">
    <source>
        <dbReference type="EMBL" id="KAB1638759.1"/>
    </source>
</evidence>
<name>A0A6N6NQ68_9ACTN</name>
<proteinExistence type="predicted"/>
<accession>A0A6N6NQ68</accession>
<organism evidence="1 2">
    <name type="scientific">Ellagibacter isourolithinifaciens</name>
    <dbReference type="NCBI Taxonomy" id="2137581"/>
    <lineage>
        <taxon>Bacteria</taxon>
        <taxon>Bacillati</taxon>
        <taxon>Actinomycetota</taxon>
        <taxon>Coriobacteriia</taxon>
        <taxon>Eggerthellales</taxon>
        <taxon>Eggerthellaceae</taxon>
        <taxon>Ellagibacter</taxon>
    </lineage>
</organism>